<feature type="transmembrane region" description="Helical" evidence="5">
    <location>
        <begin position="205"/>
        <end position="228"/>
    </location>
</feature>
<keyword evidence="2 5" id="KW-0812">Transmembrane</keyword>
<dbReference type="Pfam" id="PF00324">
    <property type="entry name" value="AA_permease"/>
    <property type="match status" value="1"/>
</dbReference>
<evidence type="ECO:0000313" key="7">
    <source>
        <dbReference type="EMBL" id="MCQ8239690.1"/>
    </source>
</evidence>
<evidence type="ECO:0000256" key="2">
    <source>
        <dbReference type="ARBA" id="ARBA00022692"/>
    </source>
</evidence>
<evidence type="ECO:0000256" key="4">
    <source>
        <dbReference type="ARBA" id="ARBA00023136"/>
    </source>
</evidence>
<name>A0ABT1VU30_9PROT</name>
<gene>
    <name evidence="7" type="ORF">NFI88_02400</name>
</gene>
<feature type="transmembrane region" description="Helical" evidence="5">
    <location>
        <begin position="134"/>
        <end position="153"/>
    </location>
</feature>
<keyword evidence="3 5" id="KW-1133">Transmembrane helix</keyword>
<feature type="transmembrane region" description="Helical" evidence="5">
    <location>
        <begin position="173"/>
        <end position="193"/>
    </location>
</feature>
<dbReference type="PANTHER" id="PTHR42770">
    <property type="entry name" value="AMINO ACID TRANSPORTER-RELATED"/>
    <property type="match status" value="1"/>
</dbReference>
<feature type="transmembrane region" description="Helical" evidence="5">
    <location>
        <begin position="34"/>
        <end position="54"/>
    </location>
</feature>
<protein>
    <submittedName>
        <fullName evidence="7">APC family permease</fullName>
    </submittedName>
</protein>
<reference evidence="7 8" key="1">
    <citation type="submission" date="2022-06" db="EMBL/GenBank/DDBJ databases">
        <title>Rhizosaccharibacter gen. nov. sp. nov. KSS12, endophytic bacteria isolated from sugarcane.</title>
        <authorList>
            <person name="Pitiwittayakul N."/>
        </authorList>
    </citation>
    <scope>NUCLEOTIDE SEQUENCE [LARGE SCALE GENOMIC DNA]</scope>
    <source>
        <strain evidence="7 8">KSS12</strain>
    </source>
</reference>
<comment type="subcellular location">
    <subcellularLocation>
        <location evidence="1">Membrane</location>
        <topology evidence="1">Multi-pass membrane protein</topology>
    </subcellularLocation>
</comment>
<feature type="domain" description="Amino acid permease/ SLC12A" evidence="6">
    <location>
        <begin position="6"/>
        <end position="313"/>
    </location>
</feature>
<keyword evidence="8" id="KW-1185">Reference proteome</keyword>
<evidence type="ECO:0000256" key="3">
    <source>
        <dbReference type="ARBA" id="ARBA00022989"/>
    </source>
</evidence>
<proteinExistence type="predicted"/>
<sequence length="416" mass="42104">MAFCVSLKQVIGGGVVALTGPAIAATGSGAALSYGLAALVVLLVSLPYAVLGAARPASGSLYRWPARFISPSAGFLAFWMVLGTHVGLGAYALTFGEAVHLFWPFLPPVATGAGALLAVLALNLSGATATARTGIVVTAGTVLSLIAFVAFGLPHLEPRRLLPLLPHGVGAMLGTAAMLSFPLTGATLVSELSGEMRRPGRDVPIAILGATAAAALIYVAVTLVAAALPSAGRSLADSAAEVMPPPVLALFELGAGVVSMLGIINAHMMWGSRSILTVCQDNWLPRRFARLNRAGAPVWPLCLLAAIGLVPLLGGLDIASAIRVSGLGAGGSAILSVLCAALFARREPKALVASPLPVRPVPLSAACALAIAGQVAIIGLLCRDLAPALVGGWIAWMAIGAALAGWRRRGVTVRFG</sequence>
<feature type="transmembrane region" description="Helical" evidence="5">
    <location>
        <begin position="248"/>
        <end position="266"/>
    </location>
</feature>
<dbReference type="RefSeq" id="WP_422918443.1">
    <property type="nucleotide sequence ID" value="NZ_JAMZEJ010000001.1"/>
</dbReference>
<feature type="transmembrane region" description="Helical" evidence="5">
    <location>
        <begin position="356"/>
        <end position="379"/>
    </location>
</feature>
<evidence type="ECO:0000256" key="5">
    <source>
        <dbReference type="SAM" id="Phobius"/>
    </source>
</evidence>
<organism evidence="7 8">
    <name type="scientific">Rhizosaccharibacter radicis</name>
    <dbReference type="NCBI Taxonomy" id="2782605"/>
    <lineage>
        <taxon>Bacteria</taxon>
        <taxon>Pseudomonadati</taxon>
        <taxon>Pseudomonadota</taxon>
        <taxon>Alphaproteobacteria</taxon>
        <taxon>Acetobacterales</taxon>
        <taxon>Acetobacteraceae</taxon>
        <taxon>Rhizosaccharibacter</taxon>
    </lineage>
</organism>
<dbReference type="Proteomes" id="UP001524547">
    <property type="component" value="Unassembled WGS sequence"/>
</dbReference>
<accession>A0ABT1VU30</accession>
<feature type="transmembrane region" description="Helical" evidence="5">
    <location>
        <begin position="101"/>
        <end position="122"/>
    </location>
</feature>
<feature type="transmembrane region" description="Helical" evidence="5">
    <location>
        <begin position="75"/>
        <end position="95"/>
    </location>
</feature>
<dbReference type="Gene3D" id="1.20.1740.10">
    <property type="entry name" value="Amino acid/polyamine transporter I"/>
    <property type="match status" value="1"/>
</dbReference>
<dbReference type="InterPro" id="IPR004841">
    <property type="entry name" value="AA-permease/SLC12A_dom"/>
</dbReference>
<dbReference type="PIRSF" id="PIRSF006060">
    <property type="entry name" value="AA_transporter"/>
    <property type="match status" value="1"/>
</dbReference>
<feature type="transmembrane region" description="Helical" evidence="5">
    <location>
        <begin position="385"/>
        <end position="406"/>
    </location>
</feature>
<evidence type="ECO:0000259" key="6">
    <source>
        <dbReference type="Pfam" id="PF00324"/>
    </source>
</evidence>
<evidence type="ECO:0000256" key="1">
    <source>
        <dbReference type="ARBA" id="ARBA00004141"/>
    </source>
</evidence>
<comment type="caution">
    <text evidence="7">The sequence shown here is derived from an EMBL/GenBank/DDBJ whole genome shotgun (WGS) entry which is preliminary data.</text>
</comment>
<evidence type="ECO:0000313" key="8">
    <source>
        <dbReference type="Proteomes" id="UP001524547"/>
    </source>
</evidence>
<feature type="transmembrane region" description="Helical" evidence="5">
    <location>
        <begin position="322"/>
        <end position="344"/>
    </location>
</feature>
<feature type="transmembrane region" description="Helical" evidence="5">
    <location>
        <begin position="296"/>
        <end position="316"/>
    </location>
</feature>
<keyword evidence="4 5" id="KW-0472">Membrane</keyword>
<dbReference type="InterPro" id="IPR050367">
    <property type="entry name" value="APC_superfamily"/>
</dbReference>
<dbReference type="EMBL" id="JAMZEJ010000001">
    <property type="protein sequence ID" value="MCQ8239690.1"/>
    <property type="molecule type" value="Genomic_DNA"/>
</dbReference>
<dbReference type="PANTHER" id="PTHR42770:SF7">
    <property type="entry name" value="MEMBRANE PROTEIN"/>
    <property type="match status" value="1"/>
</dbReference>